<dbReference type="Pfam" id="PF07855">
    <property type="entry name" value="ATG101"/>
    <property type="match status" value="1"/>
</dbReference>
<proteinExistence type="inferred from homology"/>
<evidence type="ECO:0000313" key="5">
    <source>
        <dbReference type="EMBL" id="KAK7750978.1"/>
    </source>
</evidence>
<dbReference type="GO" id="GO:0019901">
    <property type="term" value="F:protein kinase binding"/>
    <property type="evidence" value="ECO:0007669"/>
    <property type="project" value="TreeGrafter"/>
</dbReference>
<evidence type="ECO:0000256" key="1">
    <source>
        <dbReference type="ARBA" id="ARBA00007130"/>
    </source>
</evidence>
<evidence type="ECO:0000313" key="6">
    <source>
        <dbReference type="Proteomes" id="UP001320420"/>
    </source>
</evidence>
<keyword evidence="3" id="KW-0072">Autophagy</keyword>
<sequence length="252" mass="26409">MDPQTPQEFILEAFADPASVRDVVKGILHTIFFHRFFPSVAPRSREVLDITLPYVGDAELDTMIEKRADELAQQLDAERSSSSGGSKTAAGDSRGESAQAGGGRGGGGAGLGRGLPAAAAAAAGGGKGGGGRGTVTVQFFEKKRRKAWYGGRDEEVCWESWTLKVTVAEPRTESERAKVRNAMAQTLSATVMKLVTCVNAHKDHIPPITTSEANPFPYQIHVNNPGGGVGVGGTDGVAAPPGAGWTTRMGIY</sequence>
<reference evidence="5 6" key="1">
    <citation type="submission" date="2024-02" db="EMBL/GenBank/DDBJ databases">
        <title>De novo assembly and annotation of 12 fungi associated with fruit tree decline syndrome in Ontario, Canada.</title>
        <authorList>
            <person name="Sulman M."/>
            <person name="Ellouze W."/>
            <person name="Ilyukhin E."/>
        </authorList>
    </citation>
    <scope>NUCLEOTIDE SEQUENCE [LARGE SCALE GENOMIC DNA]</scope>
    <source>
        <strain evidence="5 6">M11/M66-122</strain>
    </source>
</reference>
<comment type="similarity">
    <text evidence="1">Belongs to the ATG101 family.</text>
</comment>
<comment type="caution">
    <text evidence="5">The sequence shown here is derived from an EMBL/GenBank/DDBJ whole genome shotgun (WGS) entry which is preliminary data.</text>
</comment>
<dbReference type="PANTHER" id="PTHR13292">
    <property type="entry name" value="AUTOPHAGY-RELATED PROTEIN 101"/>
    <property type="match status" value="1"/>
</dbReference>
<protein>
    <recommendedName>
        <fullName evidence="2">Autophagy-related protein 101</fullName>
    </recommendedName>
</protein>
<dbReference type="Proteomes" id="UP001320420">
    <property type="component" value="Unassembled WGS sequence"/>
</dbReference>
<dbReference type="InterPro" id="IPR012445">
    <property type="entry name" value="ATG101"/>
</dbReference>
<organism evidence="5 6">
    <name type="scientific">Diatrype stigma</name>
    <dbReference type="NCBI Taxonomy" id="117547"/>
    <lineage>
        <taxon>Eukaryota</taxon>
        <taxon>Fungi</taxon>
        <taxon>Dikarya</taxon>
        <taxon>Ascomycota</taxon>
        <taxon>Pezizomycotina</taxon>
        <taxon>Sordariomycetes</taxon>
        <taxon>Xylariomycetidae</taxon>
        <taxon>Xylariales</taxon>
        <taxon>Diatrypaceae</taxon>
        <taxon>Diatrype</taxon>
    </lineage>
</organism>
<accession>A0AAN9YMG1</accession>
<dbReference type="EMBL" id="JAKJXP020000056">
    <property type="protein sequence ID" value="KAK7750978.1"/>
    <property type="molecule type" value="Genomic_DNA"/>
</dbReference>
<dbReference type="AlphaFoldDB" id="A0AAN9YMG1"/>
<feature type="compositionally biased region" description="Gly residues" evidence="4">
    <location>
        <begin position="100"/>
        <end position="109"/>
    </location>
</feature>
<gene>
    <name evidence="5" type="ORF">SLS62_007111</name>
</gene>
<dbReference type="PANTHER" id="PTHR13292:SF0">
    <property type="entry name" value="AUTOPHAGY-RELATED PROTEIN 101"/>
    <property type="match status" value="1"/>
</dbReference>
<dbReference type="GO" id="GO:0000407">
    <property type="term" value="C:phagophore assembly site"/>
    <property type="evidence" value="ECO:0007669"/>
    <property type="project" value="TreeGrafter"/>
</dbReference>
<evidence type="ECO:0000256" key="4">
    <source>
        <dbReference type="SAM" id="MobiDB-lite"/>
    </source>
</evidence>
<dbReference type="GO" id="GO:1990316">
    <property type="term" value="C:Atg1/ULK1 kinase complex"/>
    <property type="evidence" value="ECO:0007669"/>
    <property type="project" value="TreeGrafter"/>
</dbReference>
<dbReference type="GO" id="GO:0000045">
    <property type="term" value="P:autophagosome assembly"/>
    <property type="evidence" value="ECO:0007669"/>
    <property type="project" value="TreeGrafter"/>
</dbReference>
<evidence type="ECO:0000256" key="2">
    <source>
        <dbReference type="ARBA" id="ARBA00018874"/>
    </source>
</evidence>
<feature type="region of interest" description="Disordered" evidence="4">
    <location>
        <begin position="74"/>
        <end position="109"/>
    </location>
</feature>
<evidence type="ECO:0000256" key="3">
    <source>
        <dbReference type="ARBA" id="ARBA00023006"/>
    </source>
</evidence>
<name>A0AAN9YMG1_9PEZI</name>
<keyword evidence="6" id="KW-1185">Reference proteome</keyword>